<evidence type="ECO:0000256" key="6">
    <source>
        <dbReference type="SAM" id="Phobius"/>
    </source>
</evidence>
<gene>
    <name evidence="8" type="ORF">J2Z37_003430</name>
</gene>
<dbReference type="InterPro" id="IPR003740">
    <property type="entry name" value="YitT"/>
</dbReference>
<dbReference type="EMBL" id="JAGGKT010000011">
    <property type="protein sequence ID" value="MBP1933417.1"/>
    <property type="molecule type" value="Genomic_DNA"/>
</dbReference>
<proteinExistence type="predicted"/>
<dbReference type="RefSeq" id="WP_280922228.1">
    <property type="nucleotide sequence ID" value="NZ_JAGGKT010000011.1"/>
</dbReference>
<evidence type="ECO:0000256" key="1">
    <source>
        <dbReference type="ARBA" id="ARBA00004651"/>
    </source>
</evidence>
<name>A0ABS4GTG3_9BACL</name>
<evidence type="ECO:0000256" key="5">
    <source>
        <dbReference type="ARBA" id="ARBA00023136"/>
    </source>
</evidence>
<accession>A0ABS4GTG3</accession>
<feature type="domain" description="DUF2179" evidence="7">
    <location>
        <begin position="214"/>
        <end position="268"/>
    </location>
</feature>
<dbReference type="InterPro" id="IPR019264">
    <property type="entry name" value="DUF2179"/>
</dbReference>
<dbReference type="PIRSF" id="PIRSF006483">
    <property type="entry name" value="Membrane_protein_YitT"/>
    <property type="match status" value="1"/>
</dbReference>
<dbReference type="PANTHER" id="PTHR33545">
    <property type="entry name" value="UPF0750 MEMBRANE PROTEIN YITT-RELATED"/>
    <property type="match status" value="1"/>
</dbReference>
<comment type="subcellular location">
    <subcellularLocation>
        <location evidence="1">Cell membrane</location>
        <topology evidence="1">Multi-pass membrane protein</topology>
    </subcellularLocation>
</comment>
<feature type="transmembrane region" description="Helical" evidence="6">
    <location>
        <begin position="7"/>
        <end position="25"/>
    </location>
</feature>
<dbReference type="InterPro" id="IPR015867">
    <property type="entry name" value="N-reg_PII/ATP_PRibTrfase_C"/>
</dbReference>
<organism evidence="8 9">
    <name type="scientific">Ammoniphilus resinae</name>
    <dbReference type="NCBI Taxonomy" id="861532"/>
    <lineage>
        <taxon>Bacteria</taxon>
        <taxon>Bacillati</taxon>
        <taxon>Bacillota</taxon>
        <taxon>Bacilli</taxon>
        <taxon>Bacillales</taxon>
        <taxon>Paenibacillaceae</taxon>
        <taxon>Aneurinibacillus group</taxon>
        <taxon>Ammoniphilus</taxon>
    </lineage>
</organism>
<dbReference type="Pfam" id="PF02588">
    <property type="entry name" value="YitT_membrane"/>
    <property type="match status" value="1"/>
</dbReference>
<protein>
    <submittedName>
        <fullName evidence="8">Uncharacterized membrane-anchored protein YitT (DUF2179 family)</fullName>
    </submittedName>
</protein>
<comment type="caution">
    <text evidence="8">The sequence shown here is derived from an EMBL/GenBank/DDBJ whole genome shotgun (WGS) entry which is preliminary data.</text>
</comment>
<keyword evidence="9" id="KW-1185">Reference proteome</keyword>
<keyword evidence="2" id="KW-1003">Cell membrane</keyword>
<dbReference type="Gene3D" id="3.30.70.120">
    <property type="match status" value="1"/>
</dbReference>
<evidence type="ECO:0000313" key="8">
    <source>
        <dbReference type="EMBL" id="MBP1933417.1"/>
    </source>
</evidence>
<dbReference type="PANTHER" id="PTHR33545:SF10">
    <property type="entry name" value="UPF0750 MEMBRANE PROTEIN YPJC"/>
    <property type="match status" value="1"/>
</dbReference>
<feature type="transmembrane region" description="Helical" evidence="6">
    <location>
        <begin position="72"/>
        <end position="95"/>
    </location>
</feature>
<reference evidence="8 9" key="1">
    <citation type="submission" date="2021-03" db="EMBL/GenBank/DDBJ databases">
        <title>Genomic Encyclopedia of Type Strains, Phase IV (KMG-IV): sequencing the most valuable type-strain genomes for metagenomic binning, comparative biology and taxonomic classification.</title>
        <authorList>
            <person name="Goeker M."/>
        </authorList>
    </citation>
    <scope>NUCLEOTIDE SEQUENCE [LARGE SCALE GENOMIC DNA]</scope>
    <source>
        <strain evidence="8 9">DSM 24738</strain>
    </source>
</reference>
<evidence type="ECO:0000256" key="4">
    <source>
        <dbReference type="ARBA" id="ARBA00022989"/>
    </source>
</evidence>
<keyword evidence="5 6" id="KW-0472">Membrane</keyword>
<dbReference type="InterPro" id="IPR051461">
    <property type="entry name" value="UPF0750_membrane"/>
</dbReference>
<feature type="transmembrane region" description="Helical" evidence="6">
    <location>
        <begin position="45"/>
        <end position="65"/>
    </location>
</feature>
<evidence type="ECO:0000259" key="7">
    <source>
        <dbReference type="Pfam" id="PF10035"/>
    </source>
</evidence>
<sequence length="281" mass="30756">MRIKNTIAIIFGSAIMGFGVNYFNIANHLAEGGVTGITILLKYILGWDPGLTNLIINIPLLFLGWKVLGRNALFYTILGTLSLSFFLSLFGHYRLPLEDSLLASLYAGVCLGVGLGIVFRFGGTTGGTDIIARILNKYKGWSIGRTMFLSDVIVITISLFYLDLTGAMYTLVAVFIGSRVIDFVQEGAYAAKAVMIISDSSEKIAAKIMTEMERGATLLNARGGYTGSEKNVLYCVVSRNEIVRLKMLVHNVDPYAFIIVNDVHEVLGEGFTLDENKQPMV</sequence>
<feature type="transmembrane region" description="Helical" evidence="6">
    <location>
        <begin position="101"/>
        <end position="122"/>
    </location>
</feature>
<evidence type="ECO:0000313" key="9">
    <source>
        <dbReference type="Proteomes" id="UP001519343"/>
    </source>
</evidence>
<evidence type="ECO:0000256" key="2">
    <source>
        <dbReference type="ARBA" id="ARBA00022475"/>
    </source>
</evidence>
<dbReference type="CDD" id="cd16380">
    <property type="entry name" value="YitT_C"/>
    <property type="match status" value="1"/>
</dbReference>
<keyword evidence="4 6" id="KW-1133">Transmembrane helix</keyword>
<dbReference type="Proteomes" id="UP001519343">
    <property type="component" value="Unassembled WGS sequence"/>
</dbReference>
<keyword evidence="3 6" id="KW-0812">Transmembrane</keyword>
<evidence type="ECO:0000256" key="3">
    <source>
        <dbReference type="ARBA" id="ARBA00022692"/>
    </source>
</evidence>
<dbReference type="Pfam" id="PF10035">
    <property type="entry name" value="DUF2179"/>
    <property type="match status" value="1"/>
</dbReference>